<dbReference type="InterPro" id="IPR033614">
    <property type="entry name" value="RASSF1-6"/>
</dbReference>
<sequence length="471" mass="53252">MNTNQNITNAIASILNAATITASANLSASAGIYSKPNTSSQFKSSGLNTDTAEVSSLSPLLTTNTCLNSHTLFKSESFDDKDTFLNDKLLHQIGTNLVDLSVCWHKMSEEKALNSELIENISPLDIVNDDTVKVDEFTKKTFREEFSSIIIKSTYNQNTEFDVNQLLDANKDQPIGKLADQIQFLTIQTPSLSNTSINTFVEQIKIFNKYNQSKFNQLKYKISPDENEIEISGFIKIHWNLKNPIKLSGSSSETLNENDADLYSSFKATSIKDLNQKKKAQVSFYDTLSKTDSKTAKSFFRNQTVKAKASSTRGSILTSEFLKVDKSVKTEDEMFIPSYGSTSSICVDNKTTCLKAIKILLEKFHIRNSPEDYSLYKVYQSGEIRELNGEDNPLIQRLYMGPFNEDKLFIMEKGRCVNMDSDVMNLVTLPNALLNALIESSKREEIKEINEFKQKYKIFKDLLQHRLKSLE</sequence>
<dbReference type="EMBL" id="CAJNOC010001147">
    <property type="protein sequence ID" value="CAF0839497.1"/>
    <property type="molecule type" value="Genomic_DNA"/>
</dbReference>
<evidence type="ECO:0000259" key="1">
    <source>
        <dbReference type="PROSITE" id="PS50200"/>
    </source>
</evidence>
<name>A0A813VBR2_9BILA</name>
<comment type="caution">
    <text evidence="2">The sequence shown here is derived from an EMBL/GenBank/DDBJ whole genome shotgun (WGS) entry which is preliminary data.</text>
</comment>
<dbReference type="Pfam" id="PF00788">
    <property type="entry name" value="RA"/>
    <property type="match status" value="1"/>
</dbReference>
<dbReference type="SMART" id="SM00314">
    <property type="entry name" value="RA"/>
    <property type="match status" value="1"/>
</dbReference>
<dbReference type="SUPFAM" id="SSF54236">
    <property type="entry name" value="Ubiquitin-like"/>
    <property type="match status" value="1"/>
</dbReference>
<feature type="domain" description="Ras-associating" evidence="1">
    <location>
        <begin position="318"/>
        <end position="416"/>
    </location>
</feature>
<keyword evidence="3" id="KW-1185">Reference proteome</keyword>
<proteinExistence type="predicted"/>
<dbReference type="AlphaFoldDB" id="A0A813VBR2"/>
<dbReference type="PANTHER" id="PTHR22738">
    <property type="entry name" value="RASSF"/>
    <property type="match status" value="1"/>
</dbReference>
<dbReference type="InterPro" id="IPR029071">
    <property type="entry name" value="Ubiquitin-like_domsf"/>
</dbReference>
<dbReference type="Gene3D" id="3.10.20.90">
    <property type="entry name" value="Phosphatidylinositol 3-kinase Catalytic Subunit, Chain A, domain 1"/>
    <property type="match status" value="1"/>
</dbReference>
<dbReference type="OrthoDB" id="9976881at2759"/>
<dbReference type="InterPro" id="IPR000159">
    <property type="entry name" value="RA_dom"/>
</dbReference>
<dbReference type="CDD" id="cd21886">
    <property type="entry name" value="SARAH_RASSF2-like"/>
    <property type="match status" value="1"/>
</dbReference>
<dbReference type="PROSITE" id="PS50200">
    <property type="entry name" value="RA"/>
    <property type="match status" value="1"/>
</dbReference>
<dbReference type="Proteomes" id="UP000663879">
    <property type="component" value="Unassembled WGS sequence"/>
</dbReference>
<accession>A0A813VBR2</accession>
<evidence type="ECO:0000313" key="3">
    <source>
        <dbReference type="Proteomes" id="UP000663879"/>
    </source>
</evidence>
<protein>
    <recommendedName>
        <fullName evidence="1">Ras-associating domain-containing protein</fullName>
    </recommendedName>
</protein>
<dbReference type="GO" id="GO:0007165">
    <property type="term" value="P:signal transduction"/>
    <property type="evidence" value="ECO:0007669"/>
    <property type="project" value="InterPro"/>
</dbReference>
<reference evidence="2" key="1">
    <citation type="submission" date="2021-02" db="EMBL/GenBank/DDBJ databases">
        <authorList>
            <person name="Nowell W R."/>
        </authorList>
    </citation>
    <scope>NUCLEOTIDE SEQUENCE</scope>
    <source>
        <strain evidence="2">Ploen Becks lab</strain>
    </source>
</reference>
<dbReference type="PANTHER" id="PTHR22738:SF15">
    <property type="entry name" value="LD40758P"/>
    <property type="match status" value="1"/>
</dbReference>
<evidence type="ECO:0000313" key="2">
    <source>
        <dbReference type="EMBL" id="CAF0839497.1"/>
    </source>
</evidence>
<gene>
    <name evidence="2" type="ORF">OXX778_LOCUS8377</name>
</gene>
<organism evidence="2 3">
    <name type="scientific">Brachionus calyciflorus</name>
    <dbReference type="NCBI Taxonomy" id="104777"/>
    <lineage>
        <taxon>Eukaryota</taxon>
        <taxon>Metazoa</taxon>
        <taxon>Spiralia</taxon>
        <taxon>Gnathifera</taxon>
        <taxon>Rotifera</taxon>
        <taxon>Eurotatoria</taxon>
        <taxon>Monogononta</taxon>
        <taxon>Pseudotrocha</taxon>
        <taxon>Ploima</taxon>
        <taxon>Brachionidae</taxon>
        <taxon>Brachionus</taxon>
    </lineage>
</organism>